<dbReference type="AlphaFoldDB" id="A0A1Y0AYT0"/>
<gene>
    <name evidence="2" type="ORF">AEK19_MT0807</name>
</gene>
<reference evidence="2" key="1">
    <citation type="submission" date="2017-03" db="EMBL/GenBank/DDBJ databases">
        <title>The mitochondrial genome of the carnivorous plant Utricularia reniformis (Lentibulariaceae): structure, comparative analysis and evolutionary landmarks.</title>
        <authorList>
            <person name="Silva S.R."/>
            <person name="Alvarenga D.O."/>
            <person name="Michael T.P."/>
            <person name="Miranda V.F.O."/>
            <person name="Varani A.M."/>
        </authorList>
    </citation>
    <scope>NUCLEOTIDE SEQUENCE</scope>
</reference>
<accession>A0A1Y0AYT0</accession>
<keyword evidence="2" id="KW-0496">Mitochondrion</keyword>
<geneLocation type="mitochondrion" evidence="2"/>
<organism evidence="2">
    <name type="scientific">Utricularia reniformis</name>
    <dbReference type="NCBI Taxonomy" id="192314"/>
    <lineage>
        <taxon>Eukaryota</taxon>
        <taxon>Viridiplantae</taxon>
        <taxon>Streptophyta</taxon>
        <taxon>Embryophyta</taxon>
        <taxon>Tracheophyta</taxon>
        <taxon>Spermatophyta</taxon>
        <taxon>Magnoliopsida</taxon>
        <taxon>eudicotyledons</taxon>
        <taxon>Gunneridae</taxon>
        <taxon>Pentapetalae</taxon>
        <taxon>asterids</taxon>
        <taxon>lamiids</taxon>
        <taxon>Lamiales</taxon>
        <taxon>Lentibulariaceae</taxon>
        <taxon>Utricularia</taxon>
    </lineage>
</organism>
<evidence type="ECO:0000256" key="1">
    <source>
        <dbReference type="SAM" id="MobiDB-lite"/>
    </source>
</evidence>
<proteinExistence type="predicted"/>
<feature type="region of interest" description="Disordered" evidence="1">
    <location>
        <begin position="1"/>
        <end position="26"/>
    </location>
</feature>
<sequence length="92" mass="10632">MPKSLLYDPLSDSLTQSHEKEAQQALPTPVLRQPALTFFMLALLNVPTRSKLSRIRQMQKWLKKSEESSSWTTVYTRPIRELATLTERVGIF</sequence>
<protein>
    <submittedName>
        <fullName evidence="2">Uncharacterized protein</fullName>
    </submittedName>
</protein>
<evidence type="ECO:0000313" key="2">
    <source>
        <dbReference type="EMBL" id="ART30315.1"/>
    </source>
</evidence>
<dbReference type="EMBL" id="KY774314">
    <property type="protein sequence ID" value="ART30315.1"/>
    <property type="molecule type" value="Genomic_DNA"/>
</dbReference>
<name>A0A1Y0AYT0_9LAMI</name>